<evidence type="ECO:0000313" key="13">
    <source>
        <dbReference type="Proteomes" id="UP000293296"/>
    </source>
</evidence>
<dbReference type="EMBL" id="CP026538">
    <property type="protein sequence ID" value="QAZ66903.1"/>
    <property type="molecule type" value="Genomic_DNA"/>
</dbReference>
<evidence type="ECO:0000256" key="2">
    <source>
        <dbReference type="ARBA" id="ARBA00020953"/>
    </source>
</evidence>
<feature type="binding site" evidence="8">
    <location>
        <begin position="9"/>
        <end position="16"/>
    </location>
    <ligand>
        <name>GTP</name>
        <dbReference type="ChEBI" id="CHEBI:37565"/>
        <label>1</label>
    </ligand>
</feature>
<organism evidence="12 13">
    <name type="scientific">Solidesulfovibrio carbinolicus</name>
    <dbReference type="NCBI Taxonomy" id="296842"/>
    <lineage>
        <taxon>Bacteria</taxon>
        <taxon>Pseudomonadati</taxon>
        <taxon>Thermodesulfobacteriota</taxon>
        <taxon>Desulfovibrionia</taxon>
        <taxon>Desulfovibrionales</taxon>
        <taxon>Desulfovibrionaceae</taxon>
        <taxon>Solidesulfovibrio</taxon>
    </lineage>
</organism>
<evidence type="ECO:0000256" key="6">
    <source>
        <dbReference type="ARBA" id="ARBA00023134"/>
    </source>
</evidence>
<reference evidence="12 13" key="1">
    <citation type="submission" date="2018-02" db="EMBL/GenBank/DDBJ databases">
        <title>Genome sequence of Desulfovibrio carbinolicus DSM 3852.</title>
        <authorList>
            <person name="Wilbanks E."/>
            <person name="Skennerton C.T."/>
            <person name="Orphan V.J."/>
        </authorList>
    </citation>
    <scope>NUCLEOTIDE SEQUENCE [LARGE SCALE GENOMIC DNA]</scope>
    <source>
        <strain evidence="12 13">DSM 3852</strain>
    </source>
</reference>
<feature type="domain" description="EngA-type G" evidence="11">
    <location>
        <begin position="180"/>
        <end position="353"/>
    </location>
</feature>
<keyword evidence="3 8" id="KW-0690">Ribosome biogenesis</keyword>
<dbReference type="PIRSF" id="PIRSF006485">
    <property type="entry name" value="GTP-binding_EngA"/>
    <property type="match status" value="1"/>
</dbReference>
<dbReference type="GO" id="GO:0005525">
    <property type="term" value="F:GTP binding"/>
    <property type="evidence" value="ECO:0007669"/>
    <property type="project" value="UniProtKB-UniRule"/>
</dbReference>
<dbReference type="InterPro" id="IPR005225">
    <property type="entry name" value="Small_GTP-bd"/>
</dbReference>
<comment type="function">
    <text evidence="8 10">GTPase that plays an essential role in the late steps of ribosome biogenesis.</text>
</comment>
<evidence type="ECO:0000256" key="10">
    <source>
        <dbReference type="RuleBase" id="RU004481"/>
    </source>
</evidence>
<dbReference type="KEGG" id="dcb:C3Y92_06480"/>
<dbReference type="NCBIfam" id="TIGR03594">
    <property type="entry name" value="GTPase_EngA"/>
    <property type="match status" value="1"/>
</dbReference>
<feature type="binding site" evidence="8">
    <location>
        <begin position="298"/>
        <end position="301"/>
    </location>
    <ligand>
        <name>GTP</name>
        <dbReference type="ChEBI" id="CHEBI:37565"/>
        <label>2</label>
    </ligand>
</feature>
<dbReference type="InterPro" id="IPR006073">
    <property type="entry name" value="GTP-bd"/>
</dbReference>
<gene>
    <name evidence="8" type="primary">der</name>
    <name evidence="12" type="ORF">C3Y92_06480</name>
</gene>
<dbReference type="FunFam" id="3.40.50.300:FF:000494">
    <property type="entry name" value="tRNA modification GTPase MnmE"/>
    <property type="match status" value="1"/>
</dbReference>
<dbReference type="AlphaFoldDB" id="A0A4P6HIC9"/>
<protein>
    <recommendedName>
        <fullName evidence="2 8">GTPase Der</fullName>
    </recommendedName>
    <alternativeName>
        <fullName evidence="7 8">GTP-binding protein EngA</fullName>
    </alternativeName>
</protein>
<comment type="subunit">
    <text evidence="8">Associates with the 50S ribosomal subunit.</text>
</comment>
<evidence type="ECO:0000256" key="1">
    <source>
        <dbReference type="ARBA" id="ARBA00008279"/>
    </source>
</evidence>
<dbReference type="InterPro" id="IPR015946">
    <property type="entry name" value="KH_dom-like_a/b"/>
</dbReference>
<dbReference type="InterPro" id="IPR031166">
    <property type="entry name" value="G_ENGA"/>
</dbReference>
<proteinExistence type="inferred from homology"/>
<dbReference type="FunFam" id="3.30.300.20:FF:000004">
    <property type="entry name" value="GTPase Der"/>
    <property type="match status" value="1"/>
</dbReference>
<keyword evidence="5 8" id="KW-0547">Nucleotide-binding</keyword>
<dbReference type="Pfam" id="PF01926">
    <property type="entry name" value="MMR_HSR1"/>
    <property type="match status" value="2"/>
</dbReference>
<keyword evidence="13" id="KW-1185">Reference proteome</keyword>
<feature type="binding site" evidence="8">
    <location>
        <begin position="119"/>
        <end position="122"/>
    </location>
    <ligand>
        <name>GTP</name>
        <dbReference type="ChEBI" id="CHEBI:37565"/>
        <label>1</label>
    </ligand>
</feature>
<accession>A0A4P6HIC9</accession>
<dbReference type="GO" id="GO:0042254">
    <property type="term" value="P:ribosome biogenesis"/>
    <property type="evidence" value="ECO:0007669"/>
    <property type="project" value="UniProtKB-KW"/>
</dbReference>
<feature type="binding site" evidence="8">
    <location>
        <begin position="56"/>
        <end position="60"/>
    </location>
    <ligand>
        <name>GTP</name>
        <dbReference type="ChEBI" id="CHEBI:37565"/>
        <label>1</label>
    </ligand>
</feature>
<dbReference type="RefSeq" id="WP_129350884.1">
    <property type="nucleotide sequence ID" value="NZ_CP026538.1"/>
</dbReference>
<dbReference type="HAMAP" id="MF_00195">
    <property type="entry name" value="GTPase_Der"/>
    <property type="match status" value="1"/>
</dbReference>
<evidence type="ECO:0000313" key="12">
    <source>
        <dbReference type="EMBL" id="QAZ66903.1"/>
    </source>
</evidence>
<dbReference type="Proteomes" id="UP000293296">
    <property type="component" value="Chromosome"/>
</dbReference>
<dbReference type="PANTHER" id="PTHR43834">
    <property type="entry name" value="GTPASE DER"/>
    <property type="match status" value="1"/>
</dbReference>
<dbReference type="Pfam" id="PF14714">
    <property type="entry name" value="KH_dom-like"/>
    <property type="match status" value="1"/>
</dbReference>
<sequence length="444" mass="48395">MPPIVAIVGRPNVGKSTLFNRLTRGRRAITHDLPGVTRDRLEAPAEIEGRFVTLVDTGGMDYEAEESLARQIVEQAEAALVTADVVLFLVDGKAGRTALEDDLAERLRRLGKPVIVAVNKVDGLERVAAMTADFHAWGLPLLAISAAHGQGMAELAEAIAERLPEAEPYDPDAPLIQTVLRLAVLGRPNAGKSSLINALVGESRLIVSDIAGTTRDAVDVVVHQKGKRYLFVDTAGVRKRTRITDGLERYSVAKALSSAKRADVAVVVIDATGGVGVQDKRLISFLDSERKAFLVAVNKTDLVPQKDMLALQKDIARELRMCSHVPVLYMSAAKGKGVAKVLPQAESIWAECQIRIGTGELNRAMRASLDKHQPPLVNGRRAKFYYLTQAADAPPTFVFFVSDTERVRDSYIKYLENSLRKLFGIATAPVKVVCRASHKPKDER</sequence>
<dbReference type="PRINTS" id="PR00326">
    <property type="entry name" value="GTP1OBG"/>
</dbReference>
<dbReference type="OrthoDB" id="9805918at2"/>
<keyword evidence="6 8" id="KW-0342">GTP-binding</keyword>
<dbReference type="InterPro" id="IPR027417">
    <property type="entry name" value="P-loop_NTPase"/>
</dbReference>
<keyword evidence="4 10" id="KW-0677">Repeat</keyword>
<dbReference type="PANTHER" id="PTHR43834:SF6">
    <property type="entry name" value="GTPASE DER"/>
    <property type="match status" value="1"/>
</dbReference>
<evidence type="ECO:0000256" key="7">
    <source>
        <dbReference type="ARBA" id="ARBA00032345"/>
    </source>
</evidence>
<dbReference type="PROSITE" id="PS51712">
    <property type="entry name" value="G_ENGA"/>
    <property type="match status" value="2"/>
</dbReference>
<dbReference type="CDD" id="cd01894">
    <property type="entry name" value="EngA1"/>
    <property type="match status" value="1"/>
</dbReference>
<feature type="domain" description="EngA-type G" evidence="11">
    <location>
        <begin position="3"/>
        <end position="167"/>
    </location>
</feature>
<dbReference type="GO" id="GO:0043022">
    <property type="term" value="F:ribosome binding"/>
    <property type="evidence" value="ECO:0007669"/>
    <property type="project" value="TreeGrafter"/>
</dbReference>
<dbReference type="NCBIfam" id="TIGR00231">
    <property type="entry name" value="small_GTP"/>
    <property type="match status" value="2"/>
</dbReference>
<feature type="binding site" evidence="8">
    <location>
        <begin position="233"/>
        <end position="237"/>
    </location>
    <ligand>
        <name>GTP</name>
        <dbReference type="ChEBI" id="CHEBI:37565"/>
        <label>2</label>
    </ligand>
</feature>
<dbReference type="CDD" id="cd01895">
    <property type="entry name" value="EngA2"/>
    <property type="match status" value="1"/>
</dbReference>
<dbReference type="SUPFAM" id="SSF52540">
    <property type="entry name" value="P-loop containing nucleoside triphosphate hydrolases"/>
    <property type="match status" value="2"/>
</dbReference>
<dbReference type="InterPro" id="IPR016484">
    <property type="entry name" value="GTPase_Der"/>
</dbReference>
<evidence type="ECO:0000256" key="8">
    <source>
        <dbReference type="HAMAP-Rule" id="MF_00195"/>
    </source>
</evidence>
<evidence type="ECO:0000256" key="5">
    <source>
        <dbReference type="ARBA" id="ARBA00022741"/>
    </source>
</evidence>
<dbReference type="InterPro" id="IPR032859">
    <property type="entry name" value="KH_dom-like"/>
</dbReference>
<name>A0A4P6HIC9_9BACT</name>
<dbReference type="Gene3D" id="3.40.50.300">
    <property type="entry name" value="P-loop containing nucleotide triphosphate hydrolases"/>
    <property type="match status" value="2"/>
</dbReference>
<dbReference type="Gene3D" id="3.30.300.20">
    <property type="match status" value="1"/>
</dbReference>
<evidence type="ECO:0000256" key="4">
    <source>
        <dbReference type="ARBA" id="ARBA00022737"/>
    </source>
</evidence>
<evidence type="ECO:0000259" key="11">
    <source>
        <dbReference type="PROSITE" id="PS51712"/>
    </source>
</evidence>
<evidence type="ECO:0000256" key="3">
    <source>
        <dbReference type="ARBA" id="ARBA00022517"/>
    </source>
</evidence>
<comment type="similarity">
    <text evidence="1 8 9 10">Belongs to the TRAFAC class TrmE-Era-EngA-EngB-Septin-like GTPase superfamily. EngA (Der) GTPase family.</text>
</comment>
<evidence type="ECO:0000256" key="9">
    <source>
        <dbReference type="PROSITE-ProRule" id="PRU01049"/>
    </source>
</evidence>
<feature type="binding site" evidence="8">
    <location>
        <begin position="186"/>
        <end position="193"/>
    </location>
    <ligand>
        <name>GTP</name>
        <dbReference type="ChEBI" id="CHEBI:37565"/>
        <label>2</label>
    </ligand>
</feature>